<dbReference type="AlphaFoldDB" id="A0A1E1LRP0"/>
<keyword evidence="3" id="KW-1185">Reference proteome</keyword>
<evidence type="ECO:0000313" key="2">
    <source>
        <dbReference type="EMBL" id="CZT13173.1"/>
    </source>
</evidence>
<gene>
    <name evidence="2" type="ORF">RAG0_16745</name>
</gene>
<dbReference type="Proteomes" id="UP000178912">
    <property type="component" value="Unassembled WGS sequence"/>
</dbReference>
<proteinExistence type="predicted"/>
<dbReference type="EMBL" id="FJUX01000179">
    <property type="protein sequence ID" value="CZT13173.1"/>
    <property type="molecule type" value="Genomic_DNA"/>
</dbReference>
<accession>A0A1E1LRP0</accession>
<name>A0A1E1LRP0_9HELO</name>
<reference evidence="3" key="1">
    <citation type="submission" date="2016-03" db="EMBL/GenBank/DDBJ databases">
        <authorList>
            <person name="Guldener U."/>
        </authorList>
    </citation>
    <scope>NUCLEOTIDE SEQUENCE [LARGE SCALE GENOMIC DNA]</scope>
    <source>
        <strain evidence="3">04CH-RAC-A.6.1</strain>
    </source>
</reference>
<feature type="compositionally biased region" description="Low complexity" evidence="1">
    <location>
        <begin position="41"/>
        <end position="50"/>
    </location>
</feature>
<feature type="region of interest" description="Disordered" evidence="1">
    <location>
        <begin position="1"/>
        <end position="20"/>
    </location>
</feature>
<evidence type="ECO:0000256" key="1">
    <source>
        <dbReference type="SAM" id="MobiDB-lite"/>
    </source>
</evidence>
<feature type="region of interest" description="Disordered" evidence="1">
    <location>
        <begin position="32"/>
        <end position="84"/>
    </location>
</feature>
<protein>
    <submittedName>
        <fullName evidence="2">Uncharacterized protein</fullName>
    </submittedName>
</protein>
<feature type="compositionally biased region" description="Basic and acidic residues" evidence="1">
    <location>
        <begin position="75"/>
        <end position="84"/>
    </location>
</feature>
<sequence>MRSRTCAKPCSVSGSDTESAHAAVKHLYVTSQPASIKKIPRSTTPHHTTPPVRPGPKPKPKPTPQARVKAPSLEQPKKERRMDT</sequence>
<organism evidence="2 3">
    <name type="scientific">Rhynchosporium agropyri</name>
    <dbReference type="NCBI Taxonomy" id="914238"/>
    <lineage>
        <taxon>Eukaryota</taxon>
        <taxon>Fungi</taxon>
        <taxon>Dikarya</taxon>
        <taxon>Ascomycota</taxon>
        <taxon>Pezizomycotina</taxon>
        <taxon>Leotiomycetes</taxon>
        <taxon>Helotiales</taxon>
        <taxon>Ploettnerulaceae</taxon>
        <taxon>Rhynchosporium</taxon>
    </lineage>
</organism>
<evidence type="ECO:0000313" key="3">
    <source>
        <dbReference type="Proteomes" id="UP000178912"/>
    </source>
</evidence>
<feature type="compositionally biased region" description="Pro residues" evidence="1">
    <location>
        <begin position="51"/>
        <end position="63"/>
    </location>
</feature>